<evidence type="ECO:0000313" key="1">
    <source>
        <dbReference type="EMBL" id="GAV02221.1"/>
    </source>
</evidence>
<organism evidence="1 2">
    <name type="scientific">Ramazzottius varieornatus</name>
    <name type="common">Water bear</name>
    <name type="synonym">Tardigrade</name>
    <dbReference type="NCBI Taxonomy" id="947166"/>
    <lineage>
        <taxon>Eukaryota</taxon>
        <taxon>Metazoa</taxon>
        <taxon>Ecdysozoa</taxon>
        <taxon>Tardigrada</taxon>
        <taxon>Eutardigrada</taxon>
        <taxon>Parachela</taxon>
        <taxon>Hypsibioidea</taxon>
        <taxon>Ramazzottiidae</taxon>
        <taxon>Ramazzottius</taxon>
    </lineage>
</organism>
<gene>
    <name evidence="1" type="primary">RvY_12815-1</name>
    <name evidence="1" type="synonym">RvY_12815.1</name>
    <name evidence="1" type="ORF">RvY_12815</name>
</gene>
<protein>
    <recommendedName>
        <fullName evidence="3">EGF-like domain-containing protein</fullName>
    </recommendedName>
</protein>
<evidence type="ECO:0000313" key="2">
    <source>
        <dbReference type="Proteomes" id="UP000186922"/>
    </source>
</evidence>
<evidence type="ECO:0008006" key="3">
    <source>
        <dbReference type="Google" id="ProtNLM"/>
    </source>
</evidence>
<dbReference type="AlphaFoldDB" id="A0A1D1VMS9"/>
<dbReference type="EMBL" id="BDGG01000008">
    <property type="protein sequence ID" value="GAV02221.1"/>
    <property type="molecule type" value="Genomic_DNA"/>
</dbReference>
<sequence>MTVQNSDRGHGQCIDNDAQSYPKRRCYCFAGHHGPNCMQELPVANITFKPEDYQVKPSKSSNFTFH</sequence>
<dbReference type="Proteomes" id="UP000186922">
    <property type="component" value="Unassembled WGS sequence"/>
</dbReference>
<name>A0A1D1VMS9_RAMVA</name>
<comment type="caution">
    <text evidence="1">The sequence shown here is derived from an EMBL/GenBank/DDBJ whole genome shotgun (WGS) entry which is preliminary data.</text>
</comment>
<accession>A0A1D1VMS9</accession>
<reference evidence="1 2" key="1">
    <citation type="journal article" date="2016" name="Nat. Commun.">
        <title>Extremotolerant tardigrade genome and improved radiotolerance of human cultured cells by tardigrade-unique protein.</title>
        <authorList>
            <person name="Hashimoto T."/>
            <person name="Horikawa D.D."/>
            <person name="Saito Y."/>
            <person name="Kuwahara H."/>
            <person name="Kozuka-Hata H."/>
            <person name="Shin-I T."/>
            <person name="Minakuchi Y."/>
            <person name="Ohishi K."/>
            <person name="Motoyama A."/>
            <person name="Aizu T."/>
            <person name="Enomoto A."/>
            <person name="Kondo K."/>
            <person name="Tanaka S."/>
            <person name="Hara Y."/>
            <person name="Koshikawa S."/>
            <person name="Sagara H."/>
            <person name="Miura T."/>
            <person name="Yokobori S."/>
            <person name="Miyagawa K."/>
            <person name="Suzuki Y."/>
            <person name="Kubo T."/>
            <person name="Oyama M."/>
            <person name="Kohara Y."/>
            <person name="Fujiyama A."/>
            <person name="Arakawa K."/>
            <person name="Katayama T."/>
            <person name="Toyoda A."/>
            <person name="Kunieda T."/>
        </authorList>
    </citation>
    <scope>NUCLEOTIDE SEQUENCE [LARGE SCALE GENOMIC DNA]</scope>
    <source>
        <strain evidence="1 2">YOKOZUNA-1</strain>
    </source>
</reference>
<proteinExistence type="predicted"/>
<keyword evidence="2" id="KW-1185">Reference proteome</keyword>